<dbReference type="AlphaFoldDB" id="A0A0A0K8L1"/>
<organism evidence="2 3">
    <name type="scientific">Cucumis sativus</name>
    <name type="common">Cucumber</name>
    <dbReference type="NCBI Taxonomy" id="3659"/>
    <lineage>
        <taxon>Eukaryota</taxon>
        <taxon>Viridiplantae</taxon>
        <taxon>Streptophyta</taxon>
        <taxon>Embryophyta</taxon>
        <taxon>Tracheophyta</taxon>
        <taxon>Spermatophyta</taxon>
        <taxon>Magnoliopsida</taxon>
        <taxon>eudicotyledons</taxon>
        <taxon>Gunneridae</taxon>
        <taxon>Pentapetalae</taxon>
        <taxon>rosids</taxon>
        <taxon>fabids</taxon>
        <taxon>Cucurbitales</taxon>
        <taxon>Cucurbitaceae</taxon>
        <taxon>Benincaseae</taxon>
        <taxon>Cucumis</taxon>
    </lineage>
</organism>
<keyword evidence="3" id="KW-1185">Reference proteome</keyword>
<evidence type="ECO:0000313" key="3">
    <source>
        <dbReference type="Proteomes" id="UP000029981"/>
    </source>
</evidence>
<reference evidence="2 3" key="2">
    <citation type="journal article" date="2009" name="PLoS ONE">
        <title>An integrated genetic and cytogenetic map of the cucumber genome.</title>
        <authorList>
            <person name="Ren Y."/>
            <person name="Zhang Z."/>
            <person name="Liu J."/>
            <person name="Staub J.E."/>
            <person name="Han Y."/>
            <person name="Cheng Z."/>
            <person name="Li X."/>
            <person name="Lu J."/>
            <person name="Miao H."/>
            <person name="Kang H."/>
            <person name="Xie B."/>
            <person name="Gu X."/>
            <person name="Wang X."/>
            <person name="Du Y."/>
            <person name="Jin W."/>
            <person name="Huang S."/>
        </authorList>
    </citation>
    <scope>NUCLEOTIDE SEQUENCE [LARGE SCALE GENOMIC DNA]</scope>
    <source>
        <strain evidence="3">cv. 9930</strain>
    </source>
</reference>
<name>A0A0A0K8L1_CUCSA</name>
<accession>A0A0A0K8L1</accession>
<dbReference type="Proteomes" id="UP000029981">
    <property type="component" value="Chromosome 6"/>
</dbReference>
<feature type="compositionally biased region" description="Basic and acidic residues" evidence="1">
    <location>
        <begin position="21"/>
        <end position="52"/>
    </location>
</feature>
<feature type="compositionally biased region" description="Basic and acidic residues" evidence="1">
    <location>
        <begin position="1"/>
        <end position="13"/>
    </location>
</feature>
<reference evidence="2 3" key="4">
    <citation type="journal article" date="2011" name="BMC Genomics">
        <title>RNA-Seq improves annotation of protein-coding genes in the cucumber genome.</title>
        <authorList>
            <person name="Li Z."/>
            <person name="Zhang Z."/>
            <person name="Yan P."/>
            <person name="Huang S."/>
            <person name="Fei Z."/>
            <person name="Lin K."/>
        </authorList>
    </citation>
    <scope>NUCLEOTIDE SEQUENCE [LARGE SCALE GENOMIC DNA]</scope>
    <source>
        <strain evidence="3">cv. 9930</strain>
    </source>
</reference>
<sequence length="52" mass="5724">MSELEEGGKRGESENGVEGNNGDHGELKKRREWEVENGDAKSSRHPTERSAG</sequence>
<gene>
    <name evidence="2" type="ORF">Csa_6G012230</name>
</gene>
<dbReference type="EMBL" id="CM002927">
    <property type="protein sequence ID" value="KGN45798.1"/>
    <property type="molecule type" value="Genomic_DNA"/>
</dbReference>
<proteinExistence type="predicted"/>
<dbReference type="Gramene" id="KGN45798">
    <property type="protein sequence ID" value="KGN45798"/>
    <property type="gene ID" value="Csa_6G012230"/>
</dbReference>
<reference evidence="2 3" key="1">
    <citation type="journal article" date="2009" name="Nat. Genet.">
        <title>The genome of the cucumber, Cucumis sativus L.</title>
        <authorList>
            <person name="Huang S."/>
            <person name="Li R."/>
            <person name="Zhang Z."/>
            <person name="Li L."/>
            <person name="Gu X."/>
            <person name="Fan W."/>
            <person name="Lucas W.J."/>
            <person name="Wang X."/>
            <person name="Xie B."/>
            <person name="Ni P."/>
            <person name="Ren Y."/>
            <person name="Zhu H."/>
            <person name="Li J."/>
            <person name="Lin K."/>
            <person name="Jin W."/>
            <person name="Fei Z."/>
            <person name="Li G."/>
            <person name="Staub J."/>
            <person name="Kilian A."/>
            <person name="van der Vossen E.A."/>
            <person name="Wu Y."/>
            <person name="Guo J."/>
            <person name="He J."/>
            <person name="Jia Z."/>
            <person name="Ren Y."/>
            <person name="Tian G."/>
            <person name="Lu Y."/>
            <person name="Ruan J."/>
            <person name="Qian W."/>
            <person name="Wang M."/>
            <person name="Huang Q."/>
            <person name="Li B."/>
            <person name="Xuan Z."/>
            <person name="Cao J."/>
            <person name="Asan"/>
            <person name="Wu Z."/>
            <person name="Zhang J."/>
            <person name="Cai Q."/>
            <person name="Bai Y."/>
            <person name="Zhao B."/>
            <person name="Han Y."/>
            <person name="Li Y."/>
            <person name="Li X."/>
            <person name="Wang S."/>
            <person name="Shi Q."/>
            <person name="Liu S."/>
            <person name="Cho W.K."/>
            <person name="Kim J.Y."/>
            <person name="Xu Y."/>
            <person name="Heller-Uszynska K."/>
            <person name="Miao H."/>
            <person name="Cheng Z."/>
            <person name="Zhang S."/>
            <person name="Wu J."/>
            <person name="Yang Y."/>
            <person name="Kang H."/>
            <person name="Li M."/>
            <person name="Liang H."/>
            <person name="Ren X."/>
            <person name="Shi Z."/>
            <person name="Wen M."/>
            <person name="Jian M."/>
            <person name="Yang H."/>
            <person name="Zhang G."/>
            <person name="Yang Z."/>
            <person name="Chen R."/>
            <person name="Liu S."/>
            <person name="Li J."/>
            <person name="Ma L."/>
            <person name="Liu H."/>
            <person name="Zhou Y."/>
            <person name="Zhao J."/>
            <person name="Fang X."/>
            <person name="Li G."/>
            <person name="Fang L."/>
            <person name="Li Y."/>
            <person name="Liu D."/>
            <person name="Zheng H."/>
            <person name="Zhang Y."/>
            <person name="Qin N."/>
            <person name="Li Z."/>
            <person name="Yang G."/>
            <person name="Yang S."/>
            <person name="Bolund L."/>
            <person name="Kristiansen K."/>
            <person name="Zheng H."/>
            <person name="Li S."/>
            <person name="Zhang X."/>
            <person name="Yang H."/>
            <person name="Wang J."/>
            <person name="Sun R."/>
            <person name="Zhang B."/>
            <person name="Jiang S."/>
            <person name="Wang J."/>
            <person name="Du Y."/>
            <person name="Li S."/>
        </authorList>
    </citation>
    <scope>NUCLEOTIDE SEQUENCE [LARGE SCALE GENOMIC DNA]</scope>
    <source>
        <strain evidence="3">cv. 9930</strain>
    </source>
</reference>
<protein>
    <submittedName>
        <fullName evidence="2">Uncharacterized protein</fullName>
    </submittedName>
</protein>
<reference evidence="2 3" key="3">
    <citation type="journal article" date="2010" name="BMC Genomics">
        <title>Transcriptome sequencing and comparative analysis of cucumber flowers with different sex types.</title>
        <authorList>
            <person name="Guo S."/>
            <person name="Zheng Y."/>
            <person name="Joung J.G."/>
            <person name="Liu S."/>
            <person name="Zhang Z."/>
            <person name="Crasta O.R."/>
            <person name="Sobral B.W."/>
            <person name="Xu Y."/>
            <person name="Huang S."/>
            <person name="Fei Z."/>
        </authorList>
    </citation>
    <scope>NUCLEOTIDE SEQUENCE [LARGE SCALE GENOMIC DNA]</scope>
    <source>
        <strain evidence="3">cv. 9930</strain>
    </source>
</reference>
<evidence type="ECO:0000256" key="1">
    <source>
        <dbReference type="SAM" id="MobiDB-lite"/>
    </source>
</evidence>
<feature type="region of interest" description="Disordered" evidence="1">
    <location>
        <begin position="1"/>
        <end position="52"/>
    </location>
</feature>
<evidence type="ECO:0000313" key="2">
    <source>
        <dbReference type="EMBL" id="KGN45798.1"/>
    </source>
</evidence>